<gene>
    <name evidence="2" type="ORF">A0H81_06299</name>
</gene>
<dbReference type="OrthoDB" id="5584477at2759"/>
<dbReference type="AlphaFoldDB" id="A0A1C7MCX9"/>
<sequence>MQNFSAGSPTSFVTHPTYSTEQSHTKCVEVSHRLFLDYMPVNSGKIMLRQPNYKDMFRAIPDGERSAGKLYPLFCKSIIGMCSGYKFHYCDTKHNFPNNWRQTNVVVGLYKTSDPPKDCSAHWDGHRMWVEFKEGGDPFSDEVGGPMRKRFLERLSSHAEMAMGRAHRTHIYTVLVIGTFARLIRWDRSGAVMTDKLQYKEHPEILGEFFWRFARMTDEVQGYDATAQLVHPGTKLYRLMDRMTEKKLPELLDYIRTEFQKSIDAGCCRYQLAVEDKERVTRHFLVGRPLHTTPGLVGRGTRSYVAVDVEKEVFVHLKDQWRYAPDEDGGQVTATQEAWNAIVQGTRPPGAGAHSDQPSKLVHYRLVEEEVGRPLSEFETGVELVKVISDCIMAHEDAVILARVLHGDISPGNMLMYPMHVANQQGFTQHMWTGLLNDWQHSALIIKPCTAAGTSRIARMGTRQFVSRAILDRDVRQPTIEDDLESFFYVLVYYSVRYLKHNSKDVASFMLDFFDSYSFSNGEYSCGCSKRSTIEIAALKWTNNREIVFTGEGSHPHPLNNIVATILLWLQGRYRVIDHDRHLCELSSSGTHSQAKRLSDTRYADAMMVEAIDDCNAAQFSKAASNLNEDRAMRVLLLRAVTSANWPHNDKVGDQLLKNCAFRKMRC</sequence>
<dbReference type="Pfam" id="PF17667">
    <property type="entry name" value="Pkinase_fungal"/>
    <property type="match status" value="2"/>
</dbReference>
<comment type="caution">
    <text evidence="2">The sequence shown here is derived from an EMBL/GenBank/DDBJ whole genome shotgun (WGS) entry which is preliminary data.</text>
</comment>
<dbReference type="PANTHER" id="PTHR38248:SF2">
    <property type="entry name" value="FUNK1 11"/>
    <property type="match status" value="1"/>
</dbReference>
<dbReference type="InterPro" id="IPR011009">
    <property type="entry name" value="Kinase-like_dom_sf"/>
</dbReference>
<accession>A0A1C7MCX9</accession>
<dbReference type="SUPFAM" id="SSF56112">
    <property type="entry name" value="Protein kinase-like (PK-like)"/>
    <property type="match status" value="1"/>
</dbReference>
<dbReference type="InterPro" id="IPR040976">
    <property type="entry name" value="Pkinase_fungal"/>
</dbReference>
<reference evidence="2 3" key="1">
    <citation type="submission" date="2016-03" db="EMBL/GenBank/DDBJ databases">
        <title>Whole genome sequencing of Grifola frondosa 9006-11.</title>
        <authorList>
            <person name="Min B."/>
            <person name="Park H."/>
            <person name="Kim J.-G."/>
            <person name="Cho H."/>
            <person name="Oh Y.-L."/>
            <person name="Kong W.-S."/>
            <person name="Choi I.-G."/>
        </authorList>
    </citation>
    <scope>NUCLEOTIDE SEQUENCE [LARGE SCALE GENOMIC DNA]</scope>
    <source>
        <strain evidence="2 3">9006-11</strain>
    </source>
</reference>
<keyword evidence="3" id="KW-1185">Reference proteome</keyword>
<evidence type="ECO:0000313" key="3">
    <source>
        <dbReference type="Proteomes" id="UP000092993"/>
    </source>
</evidence>
<proteinExistence type="predicted"/>
<evidence type="ECO:0000313" key="2">
    <source>
        <dbReference type="EMBL" id="OBZ74249.1"/>
    </source>
</evidence>
<feature type="domain" description="Fungal-type protein kinase" evidence="1">
    <location>
        <begin position="358"/>
        <end position="493"/>
    </location>
</feature>
<evidence type="ECO:0000259" key="1">
    <source>
        <dbReference type="Pfam" id="PF17667"/>
    </source>
</evidence>
<name>A0A1C7MCX9_GRIFR</name>
<organism evidence="2 3">
    <name type="scientific">Grifola frondosa</name>
    <name type="common">Maitake</name>
    <name type="synonym">Polyporus frondosus</name>
    <dbReference type="NCBI Taxonomy" id="5627"/>
    <lineage>
        <taxon>Eukaryota</taxon>
        <taxon>Fungi</taxon>
        <taxon>Dikarya</taxon>
        <taxon>Basidiomycota</taxon>
        <taxon>Agaricomycotina</taxon>
        <taxon>Agaricomycetes</taxon>
        <taxon>Polyporales</taxon>
        <taxon>Grifolaceae</taxon>
        <taxon>Grifola</taxon>
    </lineage>
</organism>
<feature type="domain" description="Fungal-type protein kinase" evidence="1">
    <location>
        <begin position="153"/>
        <end position="324"/>
    </location>
</feature>
<dbReference type="Proteomes" id="UP000092993">
    <property type="component" value="Unassembled WGS sequence"/>
</dbReference>
<protein>
    <recommendedName>
        <fullName evidence="1">Fungal-type protein kinase domain-containing protein</fullName>
    </recommendedName>
</protein>
<dbReference type="EMBL" id="LUGG01000006">
    <property type="protein sequence ID" value="OBZ74249.1"/>
    <property type="molecule type" value="Genomic_DNA"/>
</dbReference>
<dbReference type="PANTHER" id="PTHR38248">
    <property type="entry name" value="FUNK1 6"/>
    <property type="match status" value="1"/>
</dbReference>